<feature type="region of interest" description="Disordered" evidence="2">
    <location>
        <begin position="149"/>
        <end position="168"/>
    </location>
</feature>
<protein>
    <submittedName>
        <fullName evidence="4">Type III-B CRISPR module RAMP protein Cmr4</fullName>
    </submittedName>
</protein>
<evidence type="ECO:0000313" key="4">
    <source>
        <dbReference type="EMBL" id="RAI26249.1"/>
    </source>
</evidence>
<dbReference type="EMBL" id="NPEV01000033">
    <property type="protein sequence ID" value="RAI26249.1"/>
    <property type="molecule type" value="Genomic_DNA"/>
</dbReference>
<evidence type="ECO:0000256" key="2">
    <source>
        <dbReference type="SAM" id="MobiDB-lite"/>
    </source>
</evidence>
<evidence type="ECO:0000256" key="1">
    <source>
        <dbReference type="ARBA" id="ARBA00023118"/>
    </source>
</evidence>
<proteinExistence type="predicted"/>
<comment type="caution">
    <text evidence="4">The sequence shown here is derived from an EMBL/GenBank/DDBJ whole genome shotgun (WGS) entry which is preliminary data.</text>
</comment>
<dbReference type="PANTHER" id="PTHR36700">
    <property type="entry name" value="CRISPR SYSTEM CMR SUBUNIT CMR4"/>
    <property type="match status" value="1"/>
</dbReference>
<organism evidence="4 5">
    <name type="scientific">Rhodobium orientis</name>
    <dbReference type="NCBI Taxonomy" id="34017"/>
    <lineage>
        <taxon>Bacteria</taxon>
        <taxon>Pseudomonadati</taxon>
        <taxon>Pseudomonadota</taxon>
        <taxon>Alphaproteobacteria</taxon>
        <taxon>Hyphomicrobiales</taxon>
        <taxon>Rhodobiaceae</taxon>
        <taxon>Rhodobium</taxon>
    </lineage>
</organism>
<dbReference type="RefSeq" id="WP_111435147.1">
    <property type="nucleotide sequence ID" value="NZ_JACIGG010000006.1"/>
</dbReference>
<dbReference type="PANTHER" id="PTHR36700:SF1">
    <property type="entry name" value="CRISPR SYSTEM CMR SUBUNIT CMR4"/>
    <property type="match status" value="1"/>
</dbReference>
<keyword evidence="5" id="KW-1185">Reference proteome</keyword>
<feature type="domain" description="CRISPR type III-associated protein" evidence="3">
    <location>
        <begin position="11"/>
        <end position="307"/>
    </location>
</feature>
<name>A0A327JIV8_9HYPH</name>
<evidence type="ECO:0000259" key="3">
    <source>
        <dbReference type="Pfam" id="PF03787"/>
    </source>
</evidence>
<evidence type="ECO:0000313" key="5">
    <source>
        <dbReference type="Proteomes" id="UP000249299"/>
    </source>
</evidence>
<dbReference type="AlphaFoldDB" id="A0A327JIV8"/>
<accession>A0A327JIV8</accession>
<dbReference type="Pfam" id="PF03787">
    <property type="entry name" value="RAMPs"/>
    <property type="match status" value="1"/>
</dbReference>
<dbReference type="OrthoDB" id="9789361at2"/>
<dbReference type="NCBIfam" id="TIGR02580">
    <property type="entry name" value="cas_RAMP_Cmr4"/>
    <property type="match status" value="1"/>
</dbReference>
<dbReference type="GO" id="GO:0051607">
    <property type="term" value="P:defense response to virus"/>
    <property type="evidence" value="ECO:0007669"/>
    <property type="project" value="UniProtKB-KW"/>
</dbReference>
<dbReference type="InterPro" id="IPR005537">
    <property type="entry name" value="RAMP_III_fam"/>
</dbReference>
<keyword evidence="1" id="KW-0051">Antiviral defense</keyword>
<sequence length="317" mass="34134">MTKTVLLGMVAETPVHVGIGKAAEAIDLPVARESTTGFPHVPGSGVKGAWRVWFNNAEVLEEATRPDDDGNSRTERVEKAATLFLFGKGGGEAASDEGAGTLLFGEARLALLPVRSTMDSFKLVTCPTIINRLLRDRARAGLESATDVPDVTNGQYHGETISHGQDPVPLGLEEREFSHGGETKAELRKLFRNLMGRSAPSEEAFGRKFVVLSDTDFGWFATFGLPVAMRNALDENKIVKGGALWAEETLATDTVMWSILSERKAGAVDTLLAKFKRPADQGETKDDEEEVLIQMGGNETIGQGWFSVRVADGGSDA</sequence>
<reference evidence="4 5" key="1">
    <citation type="submission" date="2017-07" db="EMBL/GenBank/DDBJ databases">
        <title>Draft Genome Sequences of Select Purple Nonsulfur Bacteria.</title>
        <authorList>
            <person name="Lasarre B."/>
            <person name="Mckinlay J.B."/>
        </authorList>
    </citation>
    <scope>NUCLEOTIDE SEQUENCE [LARGE SCALE GENOMIC DNA]</scope>
    <source>
        <strain evidence="4 5">DSM 11290</strain>
    </source>
</reference>
<dbReference type="Proteomes" id="UP000249299">
    <property type="component" value="Unassembled WGS sequence"/>
</dbReference>
<gene>
    <name evidence="4" type="primary">cmr4</name>
    <name evidence="4" type="ORF">CH339_14780</name>
</gene>
<dbReference type="InterPro" id="IPR013410">
    <property type="entry name" value="CRISPR-assoc_RAMP_Cmr4"/>
</dbReference>